<evidence type="ECO:0000256" key="3">
    <source>
        <dbReference type="ARBA" id="ARBA00022729"/>
    </source>
</evidence>
<keyword evidence="3" id="KW-0732">Signal</keyword>
<dbReference type="Pfam" id="PF13407">
    <property type="entry name" value="Peripla_BP_4"/>
    <property type="match status" value="1"/>
</dbReference>
<name>A0A6J7M1I9_9ZZZZ</name>
<proteinExistence type="inferred from homology"/>
<accession>A0A6J7M1I9</accession>
<evidence type="ECO:0000313" key="5">
    <source>
        <dbReference type="EMBL" id="CAB4972553.1"/>
    </source>
</evidence>
<reference evidence="5" key="1">
    <citation type="submission" date="2020-05" db="EMBL/GenBank/DDBJ databases">
        <authorList>
            <person name="Chiriac C."/>
            <person name="Salcher M."/>
            <person name="Ghai R."/>
            <person name="Kavagutti S V."/>
        </authorList>
    </citation>
    <scope>NUCLEOTIDE SEQUENCE</scope>
</reference>
<sequence length="443" mass="46768">MKHSKSYVSAVVLTVGAMALAACSSGSSGTASTSAAPATSEAPAASAAASAAGAAYTPTGPVLVDADVTAGKVDLKGQKVVALFTSLNNDYYAGWARGAEAAVKAFNGEYVGQVNEGDAATQISQFEQAIDQGAKIIFITAPDPANIPTMAKLATEKGVCLANTWEEPPWTSPFDYGDGYAAYLTNSSVAAGYDVAKALFDKMGGKGNVVHLTGHPGSTPDTQRTEGFDLALKEYPDIKLVAREAGEWNRDDARKVMAGILSKTDGDVQGVFGQNDDVGVGAMNALQEAGITGVPITGIDGNAGTMDLIKAGTYYGAFTTFPFWNSGFSMVQAMDWCLGVRTSPLNRQLWTGGQLITADTVDKYQATFLGDSLPYDWQLMSRAAHPTDWDPQGGVSALEMDKMWSSVPQPDGYTLPKEYSDALPDLPVVNAEWADHWKINYMQ</sequence>
<gene>
    <name evidence="5" type="ORF">UFOPK3772_03502</name>
</gene>
<comment type="similarity">
    <text evidence="2">Belongs to the bacterial solute-binding protein 2 family.</text>
</comment>
<evidence type="ECO:0000259" key="4">
    <source>
        <dbReference type="Pfam" id="PF13407"/>
    </source>
</evidence>
<dbReference type="PANTHER" id="PTHR46847">
    <property type="entry name" value="D-ALLOSE-BINDING PERIPLASMIC PROTEIN-RELATED"/>
    <property type="match status" value="1"/>
</dbReference>
<dbReference type="Gene3D" id="3.40.50.2300">
    <property type="match status" value="2"/>
</dbReference>
<dbReference type="SUPFAM" id="SSF53822">
    <property type="entry name" value="Periplasmic binding protein-like I"/>
    <property type="match status" value="1"/>
</dbReference>
<dbReference type="PANTHER" id="PTHR46847:SF1">
    <property type="entry name" value="D-ALLOSE-BINDING PERIPLASMIC PROTEIN-RELATED"/>
    <property type="match status" value="1"/>
</dbReference>
<protein>
    <submittedName>
        <fullName evidence="5">Unannotated protein</fullName>
    </submittedName>
</protein>
<dbReference type="PROSITE" id="PS51257">
    <property type="entry name" value="PROKAR_LIPOPROTEIN"/>
    <property type="match status" value="1"/>
</dbReference>
<dbReference type="CDD" id="cd01536">
    <property type="entry name" value="PBP1_ABC_sugar_binding-like"/>
    <property type="match status" value="1"/>
</dbReference>
<dbReference type="EMBL" id="CAFBNE010000218">
    <property type="protein sequence ID" value="CAB4972553.1"/>
    <property type="molecule type" value="Genomic_DNA"/>
</dbReference>
<dbReference type="AlphaFoldDB" id="A0A6J7M1I9"/>
<dbReference type="GO" id="GO:0030313">
    <property type="term" value="C:cell envelope"/>
    <property type="evidence" value="ECO:0007669"/>
    <property type="project" value="UniProtKB-SubCell"/>
</dbReference>
<organism evidence="5">
    <name type="scientific">freshwater metagenome</name>
    <dbReference type="NCBI Taxonomy" id="449393"/>
    <lineage>
        <taxon>unclassified sequences</taxon>
        <taxon>metagenomes</taxon>
        <taxon>ecological metagenomes</taxon>
    </lineage>
</organism>
<comment type="subcellular location">
    <subcellularLocation>
        <location evidence="1">Cell envelope</location>
    </subcellularLocation>
</comment>
<feature type="domain" description="Periplasmic binding protein" evidence="4">
    <location>
        <begin position="84"/>
        <end position="333"/>
    </location>
</feature>
<evidence type="ECO:0000256" key="1">
    <source>
        <dbReference type="ARBA" id="ARBA00004196"/>
    </source>
</evidence>
<evidence type="ECO:0000256" key="2">
    <source>
        <dbReference type="ARBA" id="ARBA00007639"/>
    </source>
</evidence>
<dbReference type="GO" id="GO:0030246">
    <property type="term" value="F:carbohydrate binding"/>
    <property type="evidence" value="ECO:0007669"/>
    <property type="project" value="UniProtKB-ARBA"/>
</dbReference>
<dbReference type="InterPro" id="IPR028082">
    <property type="entry name" value="Peripla_BP_I"/>
</dbReference>
<dbReference type="InterPro" id="IPR025997">
    <property type="entry name" value="SBP_2_dom"/>
</dbReference>